<keyword evidence="1" id="KW-0805">Transcription regulation</keyword>
<dbReference type="InterPro" id="IPR036388">
    <property type="entry name" value="WH-like_DNA-bd_sf"/>
</dbReference>
<evidence type="ECO:0000313" key="5">
    <source>
        <dbReference type="EMBL" id="SMO76842.1"/>
    </source>
</evidence>
<protein>
    <submittedName>
        <fullName evidence="5">DNA-binding response regulator, NarL/FixJ family, contains REC and HTH domains</fullName>
    </submittedName>
</protein>
<dbReference type="SUPFAM" id="SSF46894">
    <property type="entry name" value="C-terminal effector domain of the bipartite response regulators"/>
    <property type="match status" value="1"/>
</dbReference>
<keyword evidence="3" id="KW-0804">Transcription</keyword>
<evidence type="ECO:0000256" key="1">
    <source>
        <dbReference type="ARBA" id="ARBA00023015"/>
    </source>
</evidence>
<dbReference type="GO" id="GO:0003677">
    <property type="term" value="F:DNA binding"/>
    <property type="evidence" value="ECO:0007669"/>
    <property type="project" value="UniProtKB-KW"/>
</dbReference>
<dbReference type="CDD" id="cd06170">
    <property type="entry name" value="LuxR_C_like"/>
    <property type="match status" value="1"/>
</dbReference>
<evidence type="ECO:0000313" key="6">
    <source>
        <dbReference type="Proteomes" id="UP000319040"/>
    </source>
</evidence>
<feature type="domain" description="HTH luxR-type" evidence="4">
    <location>
        <begin position="131"/>
        <end position="196"/>
    </location>
</feature>
<dbReference type="Proteomes" id="UP000319040">
    <property type="component" value="Unassembled WGS sequence"/>
</dbReference>
<dbReference type="Pfam" id="PF00196">
    <property type="entry name" value="GerE"/>
    <property type="match status" value="1"/>
</dbReference>
<organism evidence="5 6">
    <name type="scientific">Saccharicrinis carchari</name>
    <dbReference type="NCBI Taxonomy" id="1168039"/>
    <lineage>
        <taxon>Bacteria</taxon>
        <taxon>Pseudomonadati</taxon>
        <taxon>Bacteroidota</taxon>
        <taxon>Bacteroidia</taxon>
        <taxon>Marinilabiliales</taxon>
        <taxon>Marinilabiliaceae</taxon>
        <taxon>Saccharicrinis</taxon>
    </lineage>
</organism>
<keyword evidence="2 5" id="KW-0238">DNA-binding</keyword>
<dbReference type="PANTHER" id="PTHR44688:SF16">
    <property type="entry name" value="DNA-BINDING TRANSCRIPTIONAL ACTIVATOR DEVR_DOSR"/>
    <property type="match status" value="1"/>
</dbReference>
<dbReference type="AlphaFoldDB" id="A0A521DZ00"/>
<reference evidence="5 6" key="1">
    <citation type="submission" date="2017-05" db="EMBL/GenBank/DDBJ databases">
        <authorList>
            <person name="Varghese N."/>
            <person name="Submissions S."/>
        </authorList>
    </citation>
    <scope>NUCLEOTIDE SEQUENCE [LARGE SCALE GENOMIC DNA]</scope>
    <source>
        <strain evidence="5 6">DSM 27040</strain>
    </source>
</reference>
<dbReference type="PANTHER" id="PTHR44688">
    <property type="entry name" value="DNA-BINDING TRANSCRIPTIONAL ACTIVATOR DEVR_DOSR"/>
    <property type="match status" value="1"/>
</dbReference>
<evidence type="ECO:0000259" key="4">
    <source>
        <dbReference type="PROSITE" id="PS50043"/>
    </source>
</evidence>
<dbReference type="PROSITE" id="PS50043">
    <property type="entry name" value="HTH_LUXR_2"/>
    <property type="match status" value="1"/>
</dbReference>
<gene>
    <name evidence="5" type="ORF">SAMN06265379_10750</name>
</gene>
<dbReference type="PRINTS" id="PR00038">
    <property type="entry name" value="HTHLUXR"/>
</dbReference>
<dbReference type="InterPro" id="IPR016032">
    <property type="entry name" value="Sig_transdc_resp-reg_C-effctor"/>
</dbReference>
<name>A0A521DZ00_SACCC</name>
<keyword evidence="6" id="KW-1185">Reference proteome</keyword>
<dbReference type="OrthoDB" id="9797341at2"/>
<dbReference type="Gene3D" id="1.10.10.10">
    <property type="entry name" value="Winged helix-like DNA-binding domain superfamily/Winged helix DNA-binding domain"/>
    <property type="match status" value="1"/>
</dbReference>
<evidence type="ECO:0000256" key="3">
    <source>
        <dbReference type="ARBA" id="ARBA00023163"/>
    </source>
</evidence>
<proteinExistence type="predicted"/>
<evidence type="ECO:0000256" key="2">
    <source>
        <dbReference type="ARBA" id="ARBA00023125"/>
    </source>
</evidence>
<dbReference type="SMART" id="SM00421">
    <property type="entry name" value="HTH_LUXR"/>
    <property type="match status" value="1"/>
</dbReference>
<accession>A0A521DZ00</accession>
<dbReference type="EMBL" id="FXTB01000007">
    <property type="protein sequence ID" value="SMO76842.1"/>
    <property type="molecule type" value="Genomic_DNA"/>
</dbReference>
<dbReference type="InterPro" id="IPR000792">
    <property type="entry name" value="Tscrpt_reg_LuxR_C"/>
</dbReference>
<dbReference type="GO" id="GO:0006355">
    <property type="term" value="P:regulation of DNA-templated transcription"/>
    <property type="evidence" value="ECO:0007669"/>
    <property type="project" value="InterPro"/>
</dbReference>
<sequence>MQVEPNEAKKIKIAIAAKQFLYRLGIKTIISVIGVEPELYETNDYDNITQCLKHHPDIEYLIINQDILPLAKEKSLQSLKELCPCGKLMVIGDASMKHCSCASFMHNIDNQKDVLEKFQEFFFEPDKNPIEHENTTLLSDREIEVLTAVAMGYSNKEIAEKLFISSNTVITHRKNITEKLGIKTIAGLTVYAIINNLIDPETVKSK</sequence>
<dbReference type="PROSITE" id="PS00622">
    <property type="entry name" value="HTH_LUXR_1"/>
    <property type="match status" value="1"/>
</dbReference>
<dbReference type="RefSeq" id="WP_142533940.1">
    <property type="nucleotide sequence ID" value="NZ_FXTB01000007.1"/>
</dbReference>